<evidence type="ECO:0000313" key="2">
    <source>
        <dbReference type="Proteomes" id="UP000753908"/>
    </source>
</evidence>
<accession>A0A951PJN5</accession>
<gene>
    <name evidence="1" type="ORF">KME25_11940</name>
</gene>
<organism evidence="1 2">
    <name type="scientific">Symplocastrum torsivum CPER-KK1</name>
    <dbReference type="NCBI Taxonomy" id="450513"/>
    <lineage>
        <taxon>Bacteria</taxon>
        <taxon>Bacillati</taxon>
        <taxon>Cyanobacteriota</taxon>
        <taxon>Cyanophyceae</taxon>
        <taxon>Oscillatoriophycideae</taxon>
        <taxon>Oscillatoriales</taxon>
        <taxon>Microcoleaceae</taxon>
        <taxon>Symplocastrum</taxon>
    </lineage>
</organism>
<proteinExistence type="predicted"/>
<reference evidence="1" key="2">
    <citation type="journal article" date="2022" name="Microbiol. Resour. Announc.">
        <title>Metagenome Sequencing to Explore Phylogenomics of Terrestrial Cyanobacteria.</title>
        <authorList>
            <person name="Ward R.D."/>
            <person name="Stajich J.E."/>
            <person name="Johansen J.R."/>
            <person name="Huntemann M."/>
            <person name="Clum A."/>
            <person name="Foster B."/>
            <person name="Foster B."/>
            <person name="Roux S."/>
            <person name="Palaniappan K."/>
            <person name="Varghese N."/>
            <person name="Mukherjee S."/>
            <person name="Reddy T.B.K."/>
            <person name="Daum C."/>
            <person name="Copeland A."/>
            <person name="Chen I.A."/>
            <person name="Ivanova N.N."/>
            <person name="Kyrpides N.C."/>
            <person name="Shapiro N."/>
            <person name="Eloe-Fadrosh E.A."/>
            <person name="Pietrasiak N."/>
        </authorList>
    </citation>
    <scope>NUCLEOTIDE SEQUENCE</scope>
    <source>
        <strain evidence="1">CPER-KK1</strain>
    </source>
</reference>
<dbReference type="AlphaFoldDB" id="A0A951PJN5"/>
<reference evidence="1" key="1">
    <citation type="submission" date="2021-05" db="EMBL/GenBank/DDBJ databases">
        <authorList>
            <person name="Pietrasiak N."/>
            <person name="Ward R."/>
            <person name="Stajich J.E."/>
            <person name="Kurbessoian T."/>
        </authorList>
    </citation>
    <scope>NUCLEOTIDE SEQUENCE</scope>
    <source>
        <strain evidence="1">CPER-KK1</strain>
    </source>
</reference>
<evidence type="ECO:0000313" key="1">
    <source>
        <dbReference type="EMBL" id="MBW4545140.1"/>
    </source>
</evidence>
<name>A0A951PJN5_9CYAN</name>
<dbReference type="Proteomes" id="UP000753908">
    <property type="component" value="Unassembled WGS sequence"/>
</dbReference>
<comment type="caution">
    <text evidence="1">The sequence shown here is derived from an EMBL/GenBank/DDBJ whole genome shotgun (WGS) entry which is preliminary data.</text>
</comment>
<sequence length="186" mass="19689">MSMNKAESITKNFGPFGVIFGSLLVGISAIPLSSQAIPVPNVNACLSLSPEALANQGRANIARENCTVVAQAAPPLPEELQPPSATVVLVNGTVNVTLVNQTYTDITYQVVGDTEPRPLSGRDDVTLRTLRAPVTLTFQRPDRGLLLVSPQASEAGSLEVTLTETTDLDVDKSAMTIQETGEVFLN</sequence>
<protein>
    <submittedName>
        <fullName evidence="1">Uncharacterized protein</fullName>
    </submittedName>
</protein>
<dbReference type="EMBL" id="JAHHIF010000013">
    <property type="protein sequence ID" value="MBW4545140.1"/>
    <property type="molecule type" value="Genomic_DNA"/>
</dbReference>